<protein>
    <submittedName>
        <fullName evidence="6">Jasmonate O-methyltransferase-like</fullName>
    </submittedName>
</protein>
<comment type="caution">
    <text evidence="6">The sequence shown here is derived from an EMBL/GenBank/DDBJ whole genome shotgun (WGS) entry which is preliminary data.</text>
</comment>
<dbReference type="Gene3D" id="3.40.50.150">
    <property type="entry name" value="Vaccinia Virus protein VP39"/>
    <property type="match status" value="1"/>
</dbReference>
<dbReference type="Proteomes" id="UP000594638">
    <property type="component" value="Unassembled WGS sequence"/>
</dbReference>
<evidence type="ECO:0000256" key="5">
    <source>
        <dbReference type="ARBA" id="ARBA00022842"/>
    </source>
</evidence>
<evidence type="ECO:0000256" key="4">
    <source>
        <dbReference type="ARBA" id="ARBA00022723"/>
    </source>
</evidence>
<keyword evidence="4" id="KW-0479">Metal-binding</keyword>
<evidence type="ECO:0000256" key="1">
    <source>
        <dbReference type="ARBA" id="ARBA00007967"/>
    </source>
</evidence>
<dbReference type="InterPro" id="IPR029063">
    <property type="entry name" value="SAM-dependent_MTases_sf"/>
</dbReference>
<proteinExistence type="inferred from homology"/>
<evidence type="ECO:0000256" key="2">
    <source>
        <dbReference type="ARBA" id="ARBA00022603"/>
    </source>
</evidence>
<dbReference type="SUPFAM" id="SSF53335">
    <property type="entry name" value="S-adenosyl-L-methionine-dependent methyltransferases"/>
    <property type="match status" value="1"/>
</dbReference>
<accession>A0A8S0VIV7</accession>
<keyword evidence="3" id="KW-0808">Transferase</keyword>
<dbReference type="OrthoDB" id="1523883at2759"/>
<dbReference type="Gramene" id="OE9A047377T2">
    <property type="protein sequence ID" value="OE9A047377C2"/>
    <property type="gene ID" value="OE9A047377"/>
</dbReference>
<evidence type="ECO:0000256" key="3">
    <source>
        <dbReference type="ARBA" id="ARBA00022679"/>
    </source>
</evidence>
<dbReference type="GO" id="GO:0046872">
    <property type="term" value="F:metal ion binding"/>
    <property type="evidence" value="ECO:0007669"/>
    <property type="project" value="UniProtKB-KW"/>
</dbReference>
<dbReference type="InterPro" id="IPR005299">
    <property type="entry name" value="MeTrfase_7"/>
</dbReference>
<dbReference type="GO" id="GO:0032259">
    <property type="term" value="P:methylation"/>
    <property type="evidence" value="ECO:0007669"/>
    <property type="project" value="UniProtKB-KW"/>
</dbReference>
<name>A0A8S0VIV7_OLEEU</name>
<comment type="similarity">
    <text evidence="1">Belongs to the methyltransferase superfamily. Type-7 methyltransferase family.</text>
</comment>
<evidence type="ECO:0000313" key="6">
    <source>
        <dbReference type="EMBL" id="CAA3029295.1"/>
    </source>
</evidence>
<evidence type="ECO:0000313" key="7">
    <source>
        <dbReference type="Proteomes" id="UP000594638"/>
    </source>
</evidence>
<dbReference type="EMBL" id="CACTIH010009300">
    <property type="protein sequence ID" value="CAA3029295.1"/>
    <property type="molecule type" value="Genomic_DNA"/>
</dbReference>
<keyword evidence="2" id="KW-0489">Methyltransferase</keyword>
<organism evidence="6 7">
    <name type="scientific">Olea europaea subsp. europaea</name>
    <dbReference type="NCBI Taxonomy" id="158383"/>
    <lineage>
        <taxon>Eukaryota</taxon>
        <taxon>Viridiplantae</taxon>
        <taxon>Streptophyta</taxon>
        <taxon>Embryophyta</taxon>
        <taxon>Tracheophyta</taxon>
        <taxon>Spermatophyta</taxon>
        <taxon>Magnoliopsida</taxon>
        <taxon>eudicotyledons</taxon>
        <taxon>Gunneridae</taxon>
        <taxon>Pentapetalae</taxon>
        <taxon>asterids</taxon>
        <taxon>lamiids</taxon>
        <taxon>Lamiales</taxon>
        <taxon>Oleaceae</taxon>
        <taxon>Oleeae</taxon>
        <taxon>Olea</taxon>
    </lineage>
</organism>
<dbReference type="AlphaFoldDB" id="A0A8S0VIV7"/>
<reference evidence="6 7" key="1">
    <citation type="submission" date="2019-12" db="EMBL/GenBank/DDBJ databases">
        <authorList>
            <person name="Alioto T."/>
            <person name="Alioto T."/>
            <person name="Gomez Garrido J."/>
        </authorList>
    </citation>
    <scope>NUCLEOTIDE SEQUENCE [LARGE SCALE GENOMIC DNA]</scope>
</reference>
<dbReference type="Gene3D" id="1.10.1200.270">
    <property type="entry name" value="Methyltransferase, alpha-helical capping domain"/>
    <property type="match status" value="1"/>
</dbReference>
<dbReference type="GO" id="GO:0008168">
    <property type="term" value="F:methyltransferase activity"/>
    <property type="evidence" value="ECO:0007669"/>
    <property type="project" value="UniProtKB-KW"/>
</dbReference>
<dbReference type="InterPro" id="IPR042086">
    <property type="entry name" value="MeTrfase_capping"/>
</dbReference>
<dbReference type="Pfam" id="PF03492">
    <property type="entry name" value="Methyltransf_7"/>
    <property type="match status" value="1"/>
</dbReference>
<dbReference type="PANTHER" id="PTHR31009">
    <property type="entry name" value="S-ADENOSYL-L-METHIONINE:CARBOXYL METHYLTRANSFERASE FAMILY PROTEIN"/>
    <property type="match status" value="1"/>
</dbReference>
<gene>
    <name evidence="6" type="ORF">OLEA9_A047377</name>
</gene>
<keyword evidence="7" id="KW-1185">Reference proteome</keyword>
<keyword evidence="5" id="KW-0460">Magnesium</keyword>
<sequence length="378" mass="42246">MEVMQVLHMNKGEGETSYAKNSIVQRKIISVATSIIEKAVEECLEKNFLDSMGIADLGCSSGPNSLMVISDIIDTVYATSNRKGIPLPELRVSLNDLPGNDFNNIFISLPEFYSQLKMEKNIGPEGCFISGVPGSFYGRLFPKKSLHFIHSSSSLHWLSQVPRLLDSNILKPLNKGNIYISKTSPGSVLDAYLSQFKRDFSVFLKSRSEEMVVDGHMVLSFMGRVSTDPSSEESCMQWELLAQALMSMALEGLIEEEKIDSFNAPYYAPSAQEVRSVVEEEGSFTINCLEAFEIEWDGGAPSNNNFQKHIDKIEKDNFSRGQQVAKTIRAVVESMLEVHFGRKIIDELFKRYAQVVGDYFSRTSAKNIDLVISLTKKG</sequence>